<evidence type="ECO:0000256" key="7">
    <source>
        <dbReference type="SAM" id="Phobius"/>
    </source>
</evidence>
<dbReference type="InterPro" id="IPR031436">
    <property type="entry name" value="TMEM132_C"/>
</dbReference>
<proteinExistence type="inferred from homology"/>
<keyword evidence="16" id="KW-1185">Reference proteome</keyword>
<feature type="compositionally biased region" description="Acidic residues" evidence="6">
    <location>
        <begin position="1202"/>
        <end position="1212"/>
    </location>
</feature>
<feature type="compositionally biased region" description="Gly residues" evidence="6">
    <location>
        <begin position="411"/>
        <end position="424"/>
    </location>
</feature>
<keyword evidence="4 7" id="KW-1133">Transmembrane helix</keyword>
<dbReference type="Pfam" id="PF15706">
    <property type="entry name" value="TMEM132_C"/>
    <property type="match status" value="1"/>
</dbReference>
<dbReference type="Pfam" id="PF23486">
    <property type="entry name" value="Ig_TMEM132_5th"/>
    <property type="match status" value="1"/>
</dbReference>
<comment type="subcellular location">
    <subcellularLocation>
        <location evidence="1">Membrane</location>
        <topology evidence="1">Single-pass type I membrane protein</topology>
    </subcellularLocation>
</comment>
<evidence type="ECO:0000256" key="8">
    <source>
        <dbReference type="SAM" id="SignalP"/>
    </source>
</evidence>
<feature type="domain" description="Transmembrane protein TMEM132 fifth" evidence="14">
    <location>
        <begin position="709"/>
        <end position="849"/>
    </location>
</feature>
<dbReference type="InterPro" id="IPR055423">
    <property type="entry name" value="Ig_TMEM132_5th"/>
</dbReference>
<comment type="similarity">
    <text evidence="2">Belongs to the TMEM132 family.</text>
</comment>
<feature type="compositionally biased region" description="Pro residues" evidence="6">
    <location>
        <begin position="199"/>
        <end position="209"/>
    </location>
</feature>
<feature type="domain" description="Transmembrane protein TMEM132 cohesin-like" evidence="12">
    <location>
        <begin position="453"/>
        <end position="606"/>
    </location>
</feature>
<evidence type="ECO:0000259" key="13">
    <source>
        <dbReference type="Pfam" id="PF23481"/>
    </source>
</evidence>
<dbReference type="InterPro" id="IPR055424">
    <property type="entry name" value="Ig_TMEM132_6th"/>
</dbReference>
<gene>
    <name evidence="17" type="primary">LOC101404414</name>
</gene>
<evidence type="ECO:0000256" key="4">
    <source>
        <dbReference type="ARBA" id="ARBA00022989"/>
    </source>
</evidence>
<dbReference type="Pfam" id="PF23481">
    <property type="entry name" value="Ig_TMEM132_2nd"/>
    <property type="match status" value="1"/>
</dbReference>
<evidence type="ECO:0000259" key="9">
    <source>
        <dbReference type="Pfam" id="PF15705"/>
    </source>
</evidence>
<dbReference type="RefSeq" id="XP_014651844.1">
    <property type="nucleotide sequence ID" value="XM_014796358.1"/>
</dbReference>
<keyword evidence="3 7" id="KW-0812">Transmembrane</keyword>
<dbReference type="InterPro" id="IPR055421">
    <property type="entry name" value="TMEM132_3rd"/>
</dbReference>
<feature type="region of interest" description="Disordered" evidence="6">
    <location>
        <begin position="131"/>
        <end position="212"/>
    </location>
</feature>
<dbReference type="Proteomes" id="UP000694910">
    <property type="component" value="Unplaced"/>
</dbReference>
<evidence type="ECO:0000259" key="15">
    <source>
        <dbReference type="Pfam" id="PF23487"/>
    </source>
</evidence>
<dbReference type="Pfam" id="PF16070">
    <property type="entry name" value="Ig_TMEM132_4th"/>
    <property type="match status" value="1"/>
</dbReference>
<feature type="domain" description="Transmembrane protein TMEM132 C-terminal" evidence="10">
    <location>
        <begin position="1044"/>
        <end position="1110"/>
    </location>
</feature>
<feature type="signal peptide" evidence="8">
    <location>
        <begin position="1"/>
        <end position="28"/>
    </location>
</feature>
<keyword evidence="8" id="KW-0732">Signal</keyword>
<evidence type="ECO:0000259" key="11">
    <source>
        <dbReference type="Pfam" id="PF16070"/>
    </source>
</evidence>
<evidence type="ECO:0000259" key="14">
    <source>
        <dbReference type="Pfam" id="PF23486"/>
    </source>
</evidence>
<feature type="region of interest" description="Disordered" evidence="6">
    <location>
        <begin position="730"/>
        <end position="752"/>
    </location>
</feature>
<feature type="domain" description="Transmembrane protein family 132 fourth" evidence="11">
    <location>
        <begin position="608"/>
        <end position="705"/>
    </location>
</feature>
<accession>A0ABM1DJ63</accession>
<dbReference type="PANTHER" id="PTHR13388:SF7">
    <property type="entry name" value="TRANSMEMBRANE PROTEIN 132E"/>
    <property type="match status" value="1"/>
</dbReference>
<feature type="region of interest" description="Disordered" evidence="6">
    <location>
        <begin position="982"/>
        <end position="1036"/>
    </location>
</feature>
<dbReference type="InterPro" id="IPR055422">
    <property type="entry name" value="Ig_TMEM132_2nd"/>
</dbReference>
<evidence type="ECO:0000256" key="1">
    <source>
        <dbReference type="ARBA" id="ARBA00004479"/>
    </source>
</evidence>
<evidence type="ECO:0000259" key="10">
    <source>
        <dbReference type="Pfam" id="PF15706"/>
    </source>
</evidence>
<dbReference type="GeneID" id="101404414"/>
<feature type="chain" id="PRO_5046529049" evidence="8">
    <location>
        <begin position="29"/>
        <end position="1242"/>
    </location>
</feature>
<feature type="domain" description="Transmembrane protein TMEM132 second Ig-like" evidence="13">
    <location>
        <begin position="293"/>
        <end position="414"/>
    </location>
</feature>
<dbReference type="Pfam" id="PF15705">
    <property type="entry name" value="TMEM132_N"/>
    <property type="match status" value="1"/>
</dbReference>
<feature type="region of interest" description="Disordered" evidence="6">
    <location>
        <begin position="411"/>
        <end position="431"/>
    </location>
</feature>
<dbReference type="Pfam" id="PF23487">
    <property type="entry name" value="Ig_TMEM132_6th"/>
    <property type="match status" value="1"/>
</dbReference>
<protein>
    <submittedName>
        <fullName evidence="17">Transmembrane protein 132E</fullName>
    </submittedName>
</protein>
<feature type="transmembrane region" description="Helical" evidence="7">
    <location>
        <begin position="1057"/>
        <end position="1082"/>
    </location>
</feature>
<feature type="compositionally biased region" description="Low complexity" evidence="6">
    <location>
        <begin position="1183"/>
        <end position="1193"/>
    </location>
</feature>
<sequence>MAPGMSGRGGAALLCLSALLAYAGGAGGFGVCGDRGFLRRWRAGRCGAVPPAATLPAAALEKGSGLTGPGEPRRLARPPSWIRVGDRGSLNNPQEWELRSDGRRLQRAFRKLEALQEARALTEGEWRELVGKENGEESPSAPPSMKPADPGRISPTSKGVCECSVGGTPATASLLPPHDHCSPRLLAKEPASSRSHPASPSPPGPPASPVLPVSYRLSHTRLAFFLRETRPPPPAVTNGSLQRSEPFVVFQTKELPVLNVSLGPFSTSQVVARELLQPSSTLDIPERLTVNWKVRAFIVRARVPASQPVAQVLFYVAGRDWDDFGVTERLPCVRLHAFRDAREVKSSCRLSGGLATCLVRAELPLAWFGPPAPAAPPPARRKSPDGLEPEAAGESQQAELYYTLHAPDAAGGCGGTRRGPGPGAGARAESPTQHPLLRIGSISLFRPPPKRTLQEHRLDSNLMIRLPDRPLKPGEVLSILLYLAPNSSSPSGPGVEHFTLRVKAKKGVTLLGTKSRSRQWHVTSELLTGAKHSTATVDVTWAQGTPLPPWEGQGPLEILQLDFEMENFTSQSVKRRIMWHIDYRGHGALPDLERAVTELTVIQRDVQAILPLAMDTEIINTAILTGRTVAIPVKVIAIEVTGLVLDVSALVECESDNEDIIKVSSSCDYVFVSGKESRGSMNARVTFRYDVLNAPLEMTVWVPKLPLHIELSDARLSQVKGWRVPILPNRRSARESQDEEEEEEERRQSASRGCALQYQHATLQVFTQFHTTSAEGTDQVVPMLGPDWLVEVTDLVSDFMRVGDPRVARMVDSSTLAGLEPGTTPFKVVSPLTESVLGETLLTVTEEKVSITQLQAQVVASLALSLRPSPGSSHTILATTAAQQTLSFLKQEALLSLWLSYSDGTTAPLSLYSPRDYGLLVSSLDERVATVTQDRAFPLVVAEAEGAGELLRAELTIAEGCQKTKRKSVLATTPVGLRVHFGRDEEDPTYDYPGPSQPGPGGGEDEARGAGPPGTAVPPPAAPGPGTASPAVPPTEDFLPLPTGFLQMPRGLTDLEIGMYALLGVFCLAILVFLINCIVFVLRYRHKRIPPEGQTSMDHSHHWVFLGNGQPLRVQAELAPPTGNPLETVPACCHGDHHSSGSSQTSVQSQVHGRGDGSSGGSARDQAEDPASSPTSKRKRVKFTTFTTLPTEELAYDSVPAGEEDEEDEEDLGWGCPDVAGTTRPTPPPELHNYTRRIKEIA</sequence>
<feature type="region of interest" description="Disordered" evidence="6">
    <location>
        <begin position="374"/>
        <end position="394"/>
    </location>
</feature>
<dbReference type="InterPro" id="IPR031435">
    <property type="entry name" value="TMEM132_N"/>
</dbReference>
<keyword evidence="5 7" id="KW-0472">Membrane</keyword>
<evidence type="ECO:0000256" key="5">
    <source>
        <dbReference type="ARBA" id="ARBA00023136"/>
    </source>
</evidence>
<evidence type="ECO:0000256" key="6">
    <source>
        <dbReference type="SAM" id="MobiDB-lite"/>
    </source>
</evidence>
<evidence type="ECO:0000313" key="16">
    <source>
        <dbReference type="Proteomes" id="UP000694910"/>
    </source>
</evidence>
<dbReference type="PANTHER" id="PTHR13388">
    <property type="entry name" value="DETONATOR, ISOFORM E"/>
    <property type="match status" value="1"/>
</dbReference>
<dbReference type="InterPro" id="IPR031437">
    <property type="entry name" value="Ig_TMEM132_4th"/>
</dbReference>
<feature type="region of interest" description="Disordered" evidence="6">
    <location>
        <begin position="1117"/>
        <end position="1242"/>
    </location>
</feature>
<feature type="compositionally biased region" description="Low complexity" evidence="6">
    <location>
        <begin position="1140"/>
        <end position="1152"/>
    </location>
</feature>
<evidence type="ECO:0000256" key="3">
    <source>
        <dbReference type="ARBA" id="ARBA00022692"/>
    </source>
</evidence>
<dbReference type="InterPro" id="IPR026307">
    <property type="entry name" value="TMEM132"/>
</dbReference>
<feature type="domain" description="Transmembrane protein TMEM132 N-terminal" evidence="9">
    <location>
        <begin position="213"/>
        <end position="276"/>
    </location>
</feature>
<feature type="domain" description="Transmembrane protein TMEM132 sixth" evidence="15">
    <location>
        <begin position="850"/>
        <end position="963"/>
    </location>
</feature>
<evidence type="ECO:0000256" key="2">
    <source>
        <dbReference type="ARBA" id="ARBA00006166"/>
    </source>
</evidence>
<name>A0ABM1DJ63_CERSS</name>
<reference evidence="17" key="1">
    <citation type="submission" date="2025-08" db="UniProtKB">
        <authorList>
            <consortium name="RefSeq"/>
        </authorList>
    </citation>
    <scope>IDENTIFICATION</scope>
</reference>
<evidence type="ECO:0000259" key="12">
    <source>
        <dbReference type="Pfam" id="PF23039"/>
    </source>
</evidence>
<evidence type="ECO:0000313" key="17">
    <source>
        <dbReference type="RefSeq" id="XP_014651844.1"/>
    </source>
</evidence>
<dbReference type="Pfam" id="PF23039">
    <property type="entry name" value="TMEM132_3rd"/>
    <property type="match status" value="1"/>
</dbReference>
<organism evidence="16 17">
    <name type="scientific">Ceratotherium simum simum</name>
    <name type="common">Southern white rhinoceros</name>
    <dbReference type="NCBI Taxonomy" id="73337"/>
    <lineage>
        <taxon>Eukaryota</taxon>
        <taxon>Metazoa</taxon>
        <taxon>Chordata</taxon>
        <taxon>Craniata</taxon>
        <taxon>Vertebrata</taxon>
        <taxon>Euteleostomi</taxon>
        <taxon>Mammalia</taxon>
        <taxon>Eutheria</taxon>
        <taxon>Laurasiatheria</taxon>
        <taxon>Perissodactyla</taxon>
        <taxon>Rhinocerotidae</taxon>
        <taxon>Ceratotherium</taxon>
    </lineage>
</organism>